<keyword evidence="5" id="KW-0560">Oxidoreductase</keyword>
<dbReference type="GO" id="GO:0016491">
    <property type="term" value="F:oxidoreductase activity"/>
    <property type="evidence" value="ECO:0000318"/>
    <property type="project" value="GO_Central"/>
</dbReference>
<dbReference type="InterPro" id="IPR050641">
    <property type="entry name" value="RIFMO-like"/>
</dbReference>
<dbReference type="RefSeq" id="XP_957925.3">
    <property type="nucleotide sequence ID" value="XM_952832.3"/>
</dbReference>
<dbReference type="EMBL" id="CM002240">
    <property type="protein sequence ID" value="EAA28689.3"/>
    <property type="molecule type" value="Genomic_DNA"/>
</dbReference>
<evidence type="ECO:0000256" key="2">
    <source>
        <dbReference type="ARBA" id="ARBA00007801"/>
    </source>
</evidence>
<dbReference type="Gene3D" id="3.30.70.2450">
    <property type="match status" value="1"/>
</dbReference>
<dbReference type="VEuPathDB" id="FungiDB:NCU04591"/>
<dbReference type="OrthoDB" id="10016252at2759"/>
<dbReference type="InterPro" id="IPR036249">
    <property type="entry name" value="Thioredoxin-like_sf"/>
</dbReference>
<dbReference type="PANTHER" id="PTHR43004">
    <property type="entry name" value="TRK SYSTEM POTASSIUM UPTAKE PROTEIN"/>
    <property type="match status" value="1"/>
</dbReference>
<dbReference type="InterPro" id="IPR038220">
    <property type="entry name" value="PHOX_C_sf"/>
</dbReference>
<keyword evidence="4" id="KW-0274">FAD</keyword>
<comment type="similarity">
    <text evidence="2">Belongs to the PheA/TfdB FAD monooxygenase family.</text>
</comment>
<dbReference type="SUPFAM" id="SSF51905">
    <property type="entry name" value="FAD/NAD(P)-binding domain"/>
    <property type="match status" value="1"/>
</dbReference>
<proteinExistence type="inferred from homology"/>
<dbReference type="InterPro" id="IPR002938">
    <property type="entry name" value="FAD-bd"/>
</dbReference>
<dbReference type="SMR" id="Q7S066"/>
<dbReference type="GeneID" id="3874072"/>
<accession>Q7S066</accession>
<organism evidence="8 9">
    <name type="scientific">Neurospora crassa (strain ATCC 24698 / 74-OR23-1A / CBS 708.71 / DSM 1257 / FGSC 987)</name>
    <dbReference type="NCBI Taxonomy" id="367110"/>
    <lineage>
        <taxon>Eukaryota</taxon>
        <taxon>Fungi</taxon>
        <taxon>Dikarya</taxon>
        <taxon>Ascomycota</taxon>
        <taxon>Pezizomycotina</taxon>
        <taxon>Sordariomycetes</taxon>
        <taxon>Sordariomycetidae</taxon>
        <taxon>Sordariales</taxon>
        <taxon>Sordariaceae</taxon>
        <taxon>Neurospora</taxon>
    </lineage>
</organism>
<evidence type="ECO:0000256" key="1">
    <source>
        <dbReference type="ARBA" id="ARBA00001974"/>
    </source>
</evidence>
<evidence type="ECO:0000313" key="8">
    <source>
        <dbReference type="EMBL" id="EAA28689.3"/>
    </source>
</evidence>
<evidence type="ECO:0000256" key="3">
    <source>
        <dbReference type="ARBA" id="ARBA00022630"/>
    </source>
</evidence>
<dbReference type="Gene3D" id="3.50.50.60">
    <property type="entry name" value="FAD/NAD(P)-binding domain"/>
    <property type="match status" value="1"/>
</dbReference>
<dbReference type="HOGENOM" id="CLU_009665_20_3_1"/>
<dbReference type="InParanoid" id="Q7S066"/>
<gene>
    <name evidence="8" type="ORF">NCU04591</name>
</gene>
<evidence type="ECO:0000313" key="9">
    <source>
        <dbReference type="Proteomes" id="UP000001805"/>
    </source>
</evidence>
<keyword evidence="3" id="KW-0285">Flavoprotein</keyword>
<dbReference type="GO" id="GO:0071949">
    <property type="term" value="F:FAD binding"/>
    <property type="evidence" value="ECO:0007669"/>
    <property type="project" value="InterPro"/>
</dbReference>
<dbReference type="Gene3D" id="3.40.30.20">
    <property type="match status" value="1"/>
</dbReference>
<dbReference type="PRINTS" id="PR00420">
    <property type="entry name" value="RNGMNOXGNASE"/>
</dbReference>
<feature type="compositionally biased region" description="Basic and acidic residues" evidence="6">
    <location>
        <begin position="483"/>
        <end position="496"/>
    </location>
</feature>
<evidence type="ECO:0000256" key="6">
    <source>
        <dbReference type="SAM" id="MobiDB-lite"/>
    </source>
</evidence>
<dbReference type="AlphaFoldDB" id="Q7S066"/>
<feature type="compositionally biased region" description="Low complexity" evidence="6">
    <location>
        <begin position="472"/>
        <end position="482"/>
    </location>
</feature>
<keyword evidence="9" id="KW-1185">Reference proteome</keyword>
<dbReference type="PANTHER" id="PTHR43004:SF19">
    <property type="entry name" value="BINDING MONOOXYGENASE, PUTATIVE (JCVI)-RELATED"/>
    <property type="match status" value="1"/>
</dbReference>
<dbReference type="Proteomes" id="UP000001805">
    <property type="component" value="Chromosome 2, Linkage Group V"/>
</dbReference>
<dbReference type="Pfam" id="PF01494">
    <property type="entry name" value="FAD_binding_3"/>
    <property type="match status" value="1"/>
</dbReference>
<evidence type="ECO:0000256" key="4">
    <source>
        <dbReference type="ARBA" id="ARBA00022827"/>
    </source>
</evidence>
<feature type="compositionally biased region" description="Low complexity" evidence="6">
    <location>
        <begin position="586"/>
        <end position="613"/>
    </location>
</feature>
<dbReference type="KEGG" id="ncr:NCU04591"/>
<dbReference type="SUPFAM" id="SSF52833">
    <property type="entry name" value="Thioredoxin-like"/>
    <property type="match status" value="1"/>
</dbReference>
<reference evidence="8 9" key="1">
    <citation type="journal article" date="2003" name="Nature">
        <title>The genome sequence of the filamentous fungus Neurospora crassa.</title>
        <authorList>
            <person name="Galagan J.E."/>
            <person name="Calvo S.E."/>
            <person name="Borkovich K.A."/>
            <person name="Selker E.U."/>
            <person name="Read N.D."/>
            <person name="Jaffe D."/>
            <person name="FitzHugh W."/>
            <person name="Ma L.J."/>
            <person name="Smirnov S."/>
            <person name="Purcell S."/>
            <person name="Rehman B."/>
            <person name="Elkins T."/>
            <person name="Engels R."/>
            <person name="Wang S."/>
            <person name="Nielsen C.B."/>
            <person name="Butler J."/>
            <person name="Endrizzi M."/>
            <person name="Qui D."/>
            <person name="Ianakiev P."/>
            <person name="Bell-Pedersen D."/>
            <person name="Nelson M.A."/>
            <person name="Werner-Washburne M."/>
            <person name="Selitrennikoff C.P."/>
            <person name="Kinsey J.A."/>
            <person name="Braun E.L."/>
            <person name="Zelter A."/>
            <person name="Schulte U."/>
            <person name="Kothe G.O."/>
            <person name="Jedd G."/>
            <person name="Mewes W."/>
            <person name="Staben C."/>
            <person name="Marcotte E."/>
            <person name="Greenberg D."/>
            <person name="Roy A."/>
            <person name="Foley K."/>
            <person name="Naylor J."/>
            <person name="Stange-Thomann N."/>
            <person name="Barrett R."/>
            <person name="Gnerre S."/>
            <person name="Kamal M."/>
            <person name="Kamvysselis M."/>
            <person name="Mauceli E."/>
            <person name="Bielke C."/>
            <person name="Rudd S."/>
            <person name="Frishman D."/>
            <person name="Krystofova S."/>
            <person name="Rasmussen C."/>
            <person name="Metzenberg R.L."/>
            <person name="Perkins D.D."/>
            <person name="Kroken S."/>
            <person name="Cogoni C."/>
            <person name="Macino G."/>
            <person name="Catcheside D."/>
            <person name="Li W."/>
            <person name="Pratt R.J."/>
            <person name="Osmani S.A."/>
            <person name="DeSouza C.P."/>
            <person name="Glass L."/>
            <person name="Orbach M.J."/>
            <person name="Berglund J.A."/>
            <person name="Voelker R."/>
            <person name="Yarden O."/>
            <person name="Plamann M."/>
            <person name="Seiler S."/>
            <person name="Dunlap J."/>
            <person name="Radford A."/>
            <person name="Aramayo R."/>
            <person name="Natvig D.O."/>
            <person name="Alex L.A."/>
            <person name="Mannhaupt G."/>
            <person name="Ebbole D.J."/>
            <person name="Freitag M."/>
            <person name="Paulsen I."/>
            <person name="Sachs M.S."/>
            <person name="Lander E.S."/>
            <person name="Nusbaum C."/>
            <person name="Birren B."/>
        </authorList>
    </citation>
    <scope>NUCLEOTIDE SEQUENCE [LARGE SCALE GENOMIC DNA]</scope>
    <source>
        <strain evidence="9">ATCC 24698 / 74-OR23-1A / CBS 708.71 / DSM 1257 / FGSC 987</strain>
    </source>
</reference>
<dbReference type="PaxDb" id="5141-EFNCRP00000005837"/>
<feature type="region of interest" description="Disordered" evidence="6">
    <location>
        <begin position="243"/>
        <end position="277"/>
    </location>
</feature>
<dbReference type="GO" id="GO:0016709">
    <property type="term" value="F:oxidoreductase activity, acting on paired donors, with incorporation or reduction of molecular oxygen, NAD(P)H as one donor, and incorporation of one atom of oxygen"/>
    <property type="evidence" value="ECO:0007669"/>
    <property type="project" value="UniProtKB-ARBA"/>
</dbReference>
<dbReference type="InterPro" id="IPR036188">
    <property type="entry name" value="FAD/NAD-bd_sf"/>
</dbReference>
<evidence type="ECO:0000259" key="7">
    <source>
        <dbReference type="Pfam" id="PF01494"/>
    </source>
</evidence>
<sequence length="679" mass="73016">MDHCDVLIVGAGPVGTTLALELALQGVSFRIIDKSPARSEKSRALIVHPRTLELLDRHGTVGQLISRGTITRGGVLNINRKLVARMNLDDLDITDTRYPLPLMVSQAETEQFLDESLADYGKAVERAYTATSVVQDANGVTTTLEKPDGTQTTVRSKYVVGCDGAHSLVRHSAQNLSFDGDAYPQDFILCDARLRNSSVARDRFTICFGDTGLLAFFPIQSSHSESKGEEGLIRLIASGGRSVLKDSSGSGSGSPVVPAAEQQQQQQQRQHGEQTHEPPTLAHFQSLVDSIAPPGSGTVHSPIWLARFRLHHRGVNSYRSDRLFVAGDAAHIHSPAGGQGMNVGIQDAINLGWKLGTVLKYRDSLTEEAREALLDSYHAERYPVGRALLQGTDRIFSFTAAATSWVLKVRNTVLPWVMPWLVGMKWIRKRFYGFISGFGTTYSGLASAGESCVVGGGDGVNTSWSSWLWSSSSSSSSSSLSLRPEKVSSGDRLPDGKVIELGRRSHGGITASDLLAKSEETSLHQLCRGASWHLLLFSGIGGTEGRDAVTVEGLTLAGERVLAVVKSECSVHCIFDYHATEEDRGSSAGQQGQQRPGDGQLQPVQTATATTTATATATGKSAAVASTYTDPGGRVHGVLGLDNGRAGYVMVRPDGYVSHVGYLPSLQEFIKEWETRVCL</sequence>
<feature type="region of interest" description="Disordered" evidence="6">
    <location>
        <begin position="584"/>
        <end position="613"/>
    </location>
</feature>
<dbReference type="STRING" id="367110.Q7S066"/>
<feature type="region of interest" description="Disordered" evidence="6">
    <location>
        <begin position="472"/>
        <end position="496"/>
    </location>
</feature>
<comment type="cofactor">
    <cofactor evidence="1">
        <name>FAD</name>
        <dbReference type="ChEBI" id="CHEBI:57692"/>
    </cofactor>
</comment>
<name>Q7S066_NEUCR</name>
<evidence type="ECO:0000256" key="5">
    <source>
        <dbReference type="ARBA" id="ARBA00023002"/>
    </source>
</evidence>
<keyword evidence="8" id="KW-0503">Monooxygenase</keyword>
<protein>
    <submittedName>
        <fullName evidence="8">Pentachlorophenol monooxygenase</fullName>
    </submittedName>
</protein>
<feature type="domain" description="FAD-binding" evidence="7">
    <location>
        <begin position="4"/>
        <end position="391"/>
    </location>
</feature>